<dbReference type="PANTHER" id="PTHR12761">
    <property type="entry name" value="HERMANSKY-PUDLAK SYNDROME PROTEIN 1"/>
    <property type="match status" value="1"/>
</dbReference>
<dbReference type="InterPro" id="IPR026053">
    <property type="entry name" value="HPS1"/>
</dbReference>
<evidence type="ECO:0000259" key="1">
    <source>
        <dbReference type="Pfam" id="PF19036"/>
    </source>
</evidence>
<protein>
    <submittedName>
        <fullName evidence="4">Uncharacterized protein</fullName>
    </submittedName>
</protein>
<dbReference type="OrthoDB" id="10255234at2759"/>
<dbReference type="GO" id="GO:0031085">
    <property type="term" value="C:BLOC-3 complex"/>
    <property type="evidence" value="ECO:0007669"/>
    <property type="project" value="TreeGrafter"/>
</dbReference>
<dbReference type="PANTHER" id="PTHR12761:SF1">
    <property type="entry name" value="BLOC-3 COMPLEX MEMBER HPS1"/>
    <property type="match status" value="1"/>
</dbReference>
<dbReference type="KEGG" id="mde:101888808"/>
<dbReference type="RefSeq" id="XP_005177616.2">
    <property type="nucleotide sequence ID" value="XM_005177559.4"/>
</dbReference>
<evidence type="ECO:0000259" key="3">
    <source>
        <dbReference type="Pfam" id="PF19038"/>
    </source>
</evidence>
<dbReference type="GO" id="GO:0005085">
    <property type="term" value="F:guanyl-nucleotide exchange factor activity"/>
    <property type="evidence" value="ECO:0007669"/>
    <property type="project" value="TreeGrafter"/>
</dbReference>
<reference evidence="4" key="1">
    <citation type="submission" date="2020-05" db="UniProtKB">
        <authorList>
            <consortium name="EnsemblMetazoa"/>
        </authorList>
    </citation>
    <scope>IDENTIFICATION</scope>
    <source>
        <strain evidence="4">Aabys</strain>
    </source>
</reference>
<dbReference type="InterPro" id="IPR043971">
    <property type="entry name" value="FUZ/MON1/HPS1_longin_2"/>
</dbReference>
<dbReference type="Pfam" id="PF19036">
    <property type="entry name" value="Fuz_longin_1"/>
    <property type="match status" value="1"/>
</dbReference>
<dbReference type="GO" id="GO:0016192">
    <property type="term" value="P:vesicle-mediated transport"/>
    <property type="evidence" value="ECO:0007669"/>
    <property type="project" value="InterPro"/>
</dbReference>
<dbReference type="STRING" id="7370.A0A1I8MAQ2"/>
<dbReference type="AlphaFoldDB" id="A0A1I8MAQ2"/>
<name>A0A1I8MAQ2_MUSDO</name>
<dbReference type="Pfam" id="PF19038">
    <property type="entry name" value="Fuz_longin_3"/>
    <property type="match status" value="1"/>
</dbReference>
<gene>
    <name evidence="4" type="primary">101888808</name>
</gene>
<dbReference type="EnsemblMetazoa" id="MDOA002961-RA">
    <property type="protein sequence ID" value="MDOA002961-PA"/>
    <property type="gene ID" value="MDOA002961"/>
</dbReference>
<feature type="domain" description="FUZ/MON1/HPS1 third Longin" evidence="3">
    <location>
        <begin position="436"/>
        <end position="588"/>
    </location>
</feature>
<dbReference type="InterPro" id="IPR043970">
    <property type="entry name" value="FUZ/MON1/HPS1_longin_3"/>
</dbReference>
<accession>A0A1I8MAQ2</accession>
<dbReference type="VEuPathDB" id="VectorBase:MDOA002961"/>
<dbReference type="InterPro" id="IPR043972">
    <property type="entry name" value="FUZ/MON1/HPS1_longin_1"/>
</dbReference>
<feature type="domain" description="FUZ/MON1/HPS1 first Longin" evidence="1">
    <location>
        <begin position="4"/>
        <end position="128"/>
    </location>
</feature>
<sequence length="596" mass="67532">MNGLIVFNNANDVVYQKFNKKLQHHFLDKAIDQGLLPEDFVKESCGRKIDQNVLVQLFSPLINSQRIMHCQFDNCYASIQCEEDLNLVFGEVLGYQFISIAQEKLELMQRRMGVVIALAKACYGPNLFASDVQEELFTTCVECYEEEIRDTDLILQVESLPRLIINAELRRAVKGSLDRALDCLRDGGHLKCHTLMFVGVKFVAINSSKSALPLSPSDLLFLALLIRALQRDSRGLNKTMAIFLQCVAQDPQSGCVPCIAHLNTLNKGVVLIQLVEYAPLSVASSLYDTFFVLQKIVSIQMQGDAEALKPTYESLETFVRQSQEAYKKAKIKGDDVESCFKRFSAKWENLKKMYHEFLKTYEKDLIVRIESNIPSFQEDLKQLFMLTCCDSSAVNFQQLPEVAAVVEGKLLEFSEFLAVKADRNITIEAYLEDFPGLIHFIYINRSSGLMISPDLKTSNPLIPKEKLFDMLEFSRQHLKKGHASIMWKDKSFNYAYFLWFEDQSTGSSKSIDLERHLNLPSANAANSFKPNFEPGLLAGDYYQLLTEICFPKTPVHKIKCYELFCVHLGLVTATCAVEHARRLVATIADVVGDDAF</sequence>
<evidence type="ECO:0000259" key="2">
    <source>
        <dbReference type="Pfam" id="PF19037"/>
    </source>
</evidence>
<feature type="domain" description="FUZ/MON1/HPS1 second Longin" evidence="2">
    <location>
        <begin position="193"/>
        <end position="292"/>
    </location>
</feature>
<evidence type="ECO:0000313" key="4">
    <source>
        <dbReference type="EnsemblMetazoa" id="MDOA002961-PA"/>
    </source>
</evidence>
<dbReference type="eggNOG" id="ENOG502QW8U">
    <property type="taxonomic scope" value="Eukaryota"/>
</dbReference>
<dbReference type="VEuPathDB" id="VectorBase:MDOMA2_014994"/>
<organism evidence="4">
    <name type="scientific">Musca domestica</name>
    <name type="common">House fly</name>
    <dbReference type="NCBI Taxonomy" id="7370"/>
    <lineage>
        <taxon>Eukaryota</taxon>
        <taxon>Metazoa</taxon>
        <taxon>Ecdysozoa</taxon>
        <taxon>Arthropoda</taxon>
        <taxon>Hexapoda</taxon>
        <taxon>Insecta</taxon>
        <taxon>Pterygota</taxon>
        <taxon>Neoptera</taxon>
        <taxon>Endopterygota</taxon>
        <taxon>Diptera</taxon>
        <taxon>Brachycera</taxon>
        <taxon>Muscomorpha</taxon>
        <taxon>Muscoidea</taxon>
        <taxon>Muscidae</taxon>
        <taxon>Musca</taxon>
    </lineage>
</organism>
<dbReference type="Pfam" id="PF19037">
    <property type="entry name" value="Fuz_longin_2"/>
    <property type="match status" value="1"/>
</dbReference>
<proteinExistence type="predicted"/>